<accession>A0A2J6S6R0</accession>
<organism evidence="3 4">
    <name type="scientific">Hyaloscypha variabilis (strain UAMH 11265 / GT02V1 / F)</name>
    <name type="common">Meliniomyces variabilis</name>
    <dbReference type="NCBI Taxonomy" id="1149755"/>
    <lineage>
        <taxon>Eukaryota</taxon>
        <taxon>Fungi</taxon>
        <taxon>Dikarya</taxon>
        <taxon>Ascomycota</taxon>
        <taxon>Pezizomycotina</taxon>
        <taxon>Leotiomycetes</taxon>
        <taxon>Helotiales</taxon>
        <taxon>Hyaloscyphaceae</taxon>
        <taxon>Hyaloscypha</taxon>
        <taxon>Hyaloscypha variabilis</taxon>
    </lineage>
</organism>
<dbReference type="Gene3D" id="3.30.40.10">
    <property type="entry name" value="Zinc/RING finger domain, C3HC4 (zinc finger)"/>
    <property type="match status" value="1"/>
</dbReference>
<keyword evidence="1" id="KW-0862">Zinc</keyword>
<evidence type="ECO:0000313" key="3">
    <source>
        <dbReference type="EMBL" id="PMD46455.1"/>
    </source>
</evidence>
<evidence type="ECO:0000313" key="4">
    <source>
        <dbReference type="Proteomes" id="UP000235786"/>
    </source>
</evidence>
<gene>
    <name evidence="3" type="ORF">L207DRAFT_577317</name>
</gene>
<dbReference type="InterPro" id="IPR013083">
    <property type="entry name" value="Znf_RING/FYVE/PHD"/>
</dbReference>
<dbReference type="InterPro" id="IPR001841">
    <property type="entry name" value="Znf_RING"/>
</dbReference>
<dbReference type="SUPFAM" id="SSF57850">
    <property type="entry name" value="RING/U-box"/>
    <property type="match status" value="1"/>
</dbReference>
<reference evidence="3 4" key="1">
    <citation type="submission" date="2016-04" db="EMBL/GenBank/DDBJ databases">
        <title>A degradative enzymes factory behind the ericoid mycorrhizal symbiosis.</title>
        <authorList>
            <consortium name="DOE Joint Genome Institute"/>
            <person name="Martino E."/>
            <person name="Morin E."/>
            <person name="Grelet G."/>
            <person name="Kuo A."/>
            <person name="Kohler A."/>
            <person name="Daghino S."/>
            <person name="Barry K."/>
            <person name="Choi C."/>
            <person name="Cichocki N."/>
            <person name="Clum A."/>
            <person name="Copeland A."/>
            <person name="Hainaut M."/>
            <person name="Haridas S."/>
            <person name="Labutti K."/>
            <person name="Lindquist E."/>
            <person name="Lipzen A."/>
            <person name="Khouja H.-R."/>
            <person name="Murat C."/>
            <person name="Ohm R."/>
            <person name="Olson A."/>
            <person name="Spatafora J."/>
            <person name="Veneault-Fourrey C."/>
            <person name="Henrissat B."/>
            <person name="Grigoriev I."/>
            <person name="Martin F."/>
            <person name="Perotto S."/>
        </authorList>
    </citation>
    <scope>NUCLEOTIDE SEQUENCE [LARGE SCALE GENOMIC DNA]</scope>
    <source>
        <strain evidence="3 4">F</strain>
    </source>
</reference>
<evidence type="ECO:0000259" key="2">
    <source>
        <dbReference type="PROSITE" id="PS50089"/>
    </source>
</evidence>
<keyword evidence="4" id="KW-1185">Reference proteome</keyword>
<dbReference type="EMBL" id="KZ613939">
    <property type="protein sequence ID" value="PMD46455.1"/>
    <property type="molecule type" value="Genomic_DNA"/>
</dbReference>
<dbReference type="STRING" id="1149755.A0A2J6S6R0"/>
<keyword evidence="1" id="KW-0863">Zinc-finger</keyword>
<evidence type="ECO:0000256" key="1">
    <source>
        <dbReference type="PROSITE-ProRule" id="PRU00175"/>
    </source>
</evidence>
<dbReference type="Proteomes" id="UP000235786">
    <property type="component" value="Unassembled WGS sequence"/>
</dbReference>
<name>A0A2J6S6R0_HYAVF</name>
<feature type="domain" description="RING-type" evidence="2">
    <location>
        <begin position="185"/>
        <end position="213"/>
    </location>
</feature>
<dbReference type="GO" id="GO:0008270">
    <property type="term" value="F:zinc ion binding"/>
    <property type="evidence" value="ECO:0007669"/>
    <property type="project" value="UniProtKB-KW"/>
</dbReference>
<sequence>MCYQVTEHLFHNYGHIQRTKTLTSNPECFQEIHDVVYHGDKYCALCIWGRFEPECYFSNVLSVRCNGHQGKLKTITQHNADRWIATTKDDLWARRKQLVGKYNLWQGEILGDKFQEEYTKIRKDEISRRVPPQHQLYYLGPGQFNKNFLTALNPADIPLERENCFCGFSVKVQGEEGCEGGGPCILPCGHIFGYDCVLRWIKDENSNRCPQCSSFMRIFRVDAQFGYPEEFQEHIKYDNDPNVWQNNLRSLLNSLLIYMILLQFLFICPMPPWTDPNMICLATLWIPINLLEESGVFQFTAHLYLLESWKLSTSSSQKGLEFYYWFNNCTDIGRESFRMCLLKLLI</sequence>
<dbReference type="OrthoDB" id="5600418at2759"/>
<dbReference type="Pfam" id="PF13639">
    <property type="entry name" value="zf-RING_2"/>
    <property type="match status" value="1"/>
</dbReference>
<dbReference type="AlphaFoldDB" id="A0A2J6S6R0"/>
<protein>
    <recommendedName>
        <fullName evidence="2">RING-type domain-containing protein</fullName>
    </recommendedName>
</protein>
<proteinExistence type="predicted"/>
<dbReference type="PROSITE" id="PS50089">
    <property type="entry name" value="ZF_RING_2"/>
    <property type="match status" value="1"/>
</dbReference>
<keyword evidence="1" id="KW-0479">Metal-binding</keyword>